<organism evidence="2 3">
    <name type="scientific">Symbiobacterium thermophilum</name>
    <dbReference type="NCBI Taxonomy" id="2734"/>
    <lineage>
        <taxon>Bacteria</taxon>
        <taxon>Bacillati</taxon>
        <taxon>Bacillota</taxon>
        <taxon>Clostridia</taxon>
        <taxon>Eubacteriales</taxon>
        <taxon>Symbiobacteriaceae</taxon>
        <taxon>Symbiobacterium</taxon>
    </lineage>
</organism>
<dbReference type="AlphaFoldDB" id="A0A953ICB6"/>
<protein>
    <recommendedName>
        <fullName evidence="4">ATPase dynein-related AAA domain-containing protein</fullName>
    </recommendedName>
</protein>
<gene>
    <name evidence="2" type="ORF">CWE10_18595</name>
</gene>
<accession>A0A953ICB6</accession>
<dbReference type="Proteomes" id="UP000732377">
    <property type="component" value="Unassembled WGS sequence"/>
</dbReference>
<feature type="region of interest" description="Disordered" evidence="1">
    <location>
        <begin position="457"/>
        <end position="476"/>
    </location>
</feature>
<sequence length="744" mass="82523">MVMYFKSFTSERFGRFERVMLFRRNQGPVGLAIRIPLGSEDDRLFRPEPVFAGLLWWNEGPGPDRAAVQAALAETWGREPAWFGRQECGERAMLGRRFDPGEWMGGEAELVGEIADLLAAGLAALERLSLSRPADPGSALPPFAAEQPDPALRLHERLHRRGYRFTLEQVATFYAALKAKGFVILSGLSGTGKTKLAQEFAAALGLDDDHFLLEPVKPEWRDNTGLLGYWNPVTGEYAAPPFLRLLLAAAEEYRGGKAPARGQDLPDYIRQRLGEAGIRTRLQRHREALEAVGDGNWTEDQLRHLWQDWYNGIGRLRPVGQMRVDATTLRRATEHLADRSLPLPERALGAMRILQLAGVDVPLRVRVIRALATLEPGRVPAVSKRGILRAACRALGRPNVAISRRSEGLEFTHLANAWEVLEQLCAPLMRDLGLDPADGAAFTLVVELAAEYERRQRRPGGEWEDDAEADEDEPPEEAVRPYFVVLDEMNLARVEYYLADILSVLETGRREDGFTRGEVLLHGQAEDVLASGGLRGPPRLRLPPNVYFIGTVNTDETTFAFSPKVLDRAFTIEVRDVDLTDYPPAVEPPAAAAGLDGAVPPDQVGDVEEALLADFTRSGRFAQITKADVAGWGRSRREYVALLDDLNQRLLPHDFGFGYRVVDEILAFMGALRQSPFATALSEDEAFDAALMMKVLPKFHGPLNRVKPPLEAVLAWAGDRFERTAAKAAQMLDRAAKVGHTRFA</sequence>
<evidence type="ECO:0000313" key="3">
    <source>
        <dbReference type="Proteomes" id="UP000732377"/>
    </source>
</evidence>
<evidence type="ECO:0000256" key="1">
    <source>
        <dbReference type="SAM" id="MobiDB-lite"/>
    </source>
</evidence>
<evidence type="ECO:0008006" key="4">
    <source>
        <dbReference type="Google" id="ProtNLM"/>
    </source>
</evidence>
<comment type="caution">
    <text evidence="2">The sequence shown here is derived from an EMBL/GenBank/DDBJ whole genome shotgun (WGS) entry which is preliminary data.</text>
</comment>
<evidence type="ECO:0000313" key="2">
    <source>
        <dbReference type="EMBL" id="MBY6278144.1"/>
    </source>
</evidence>
<reference evidence="2" key="1">
    <citation type="submission" date="2017-11" db="EMBL/GenBank/DDBJ databases">
        <title>Three new genomes from thermophilic consortium.</title>
        <authorList>
            <person name="Quaggio R."/>
            <person name="Amgarten D."/>
            <person name="Setubal J.C."/>
        </authorList>
    </citation>
    <scope>NUCLEOTIDE SEQUENCE</scope>
    <source>
        <strain evidence="2">ZCTH01-B2</strain>
    </source>
</reference>
<dbReference type="InterPro" id="IPR027417">
    <property type="entry name" value="P-loop_NTPase"/>
</dbReference>
<dbReference type="Gene3D" id="3.40.50.300">
    <property type="entry name" value="P-loop containing nucleotide triphosphate hydrolases"/>
    <property type="match status" value="1"/>
</dbReference>
<dbReference type="EMBL" id="PIUK01000359">
    <property type="protein sequence ID" value="MBY6278144.1"/>
    <property type="molecule type" value="Genomic_DNA"/>
</dbReference>
<name>A0A953ICB6_SYMTR</name>
<feature type="compositionally biased region" description="Acidic residues" evidence="1">
    <location>
        <begin position="462"/>
        <end position="476"/>
    </location>
</feature>
<proteinExistence type="predicted"/>
<dbReference type="RefSeq" id="WP_420544313.1">
    <property type="nucleotide sequence ID" value="NZ_PIUK01000359.1"/>
</dbReference>
<dbReference type="SUPFAM" id="SSF52540">
    <property type="entry name" value="P-loop containing nucleoside triphosphate hydrolases"/>
    <property type="match status" value="1"/>
</dbReference>